<comment type="caution">
    <text evidence="2">The sequence shown here is derived from an EMBL/GenBank/DDBJ whole genome shotgun (WGS) entry which is preliminary data.</text>
</comment>
<evidence type="ECO:0008006" key="4">
    <source>
        <dbReference type="Google" id="ProtNLM"/>
    </source>
</evidence>
<organism evidence="2 3">
    <name type="scientific">Acorus gramineus</name>
    <name type="common">Dwarf sweet flag</name>
    <dbReference type="NCBI Taxonomy" id="55184"/>
    <lineage>
        <taxon>Eukaryota</taxon>
        <taxon>Viridiplantae</taxon>
        <taxon>Streptophyta</taxon>
        <taxon>Embryophyta</taxon>
        <taxon>Tracheophyta</taxon>
        <taxon>Spermatophyta</taxon>
        <taxon>Magnoliopsida</taxon>
        <taxon>Liliopsida</taxon>
        <taxon>Acoraceae</taxon>
        <taxon>Acorus</taxon>
    </lineage>
</organism>
<dbReference type="AlphaFoldDB" id="A0AAV9BBA0"/>
<evidence type="ECO:0000256" key="1">
    <source>
        <dbReference type="SAM" id="MobiDB-lite"/>
    </source>
</evidence>
<proteinExistence type="predicted"/>
<evidence type="ECO:0000313" key="2">
    <source>
        <dbReference type="EMBL" id="KAK1273930.1"/>
    </source>
</evidence>
<dbReference type="PANTHER" id="PTHR33223:SF10">
    <property type="entry name" value="AMINOTRANSFERASE-LIKE PLANT MOBILE DOMAIN-CONTAINING PROTEIN"/>
    <property type="match status" value="1"/>
</dbReference>
<dbReference type="PANTHER" id="PTHR33223">
    <property type="entry name" value="CCHC-TYPE DOMAIN-CONTAINING PROTEIN"/>
    <property type="match status" value="1"/>
</dbReference>
<keyword evidence="3" id="KW-1185">Reference proteome</keyword>
<gene>
    <name evidence="2" type="ORF">QJS04_geneDACA010876</name>
</gene>
<reference evidence="2" key="2">
    <citation type="submission" date="2023-06" db="EMBL/GenBank/DDBJ databases">
        <authorList>
            <person name="Ma L."/>
            <person name="Liu K.-W."/>
            <person name="Li Z."/>
            <person name="Hsiao Y.-Y."/>
            <person name="Qi Y."/>
            <person name="Fu T."/>
            <person name="Tang G."/>
            <person name="Zhang D."/>
            <person name="Sun W.-H."/>
            <person name="Liu D.-K."/>
            <person name="Li Y."/>
            <person name="Chen G.-Z."/>
            <person name="Liu X.-D."/>
            <person name="Liao X.-Y."/>
            <person name="Jiang Y.-T."/>
            <person name="Yu X."/>
            <person name="Hao Y."/>
            <person name="Huang J."/>
            <person name="Zhao X.-W."/>
            <person name="Ke S."/>
            <person name="Chen Y.-Y."/>
            <person name="Wu W.-L."/>
            <person name="Hsu J.-L."/>
            <person name="Lin Y.-F."/>
            <person name="Huang M.-D."/>
            <person name="Li C.-Y."/>
            <person name="Huang L."/>
            <person name="Wang Z.-W."/>
            <person name="Zhao X."/>
            <person name="Zhong W.-Y."/>
            <person name="Peng D.-H."/>
            <person name="Ahmad S."/>
            <person name="Lan S."/>
            <person name="Zhang J.-S."/>
            <person name="Tsai W.-C."/>
            <person name="Van De Peer Y."/>
            <person name="Liu Z.-J."/>
        </authorList>
    </citation>
    <scope>NUCLEOTIDE SEQUENCE</scope>
    <source>
        <strain evidence="2">SCP</strain>
        <tissue evidence="2">Leaves</tissue>
    </source>
</reference>
<reference evidence="2" key="1">
    <citation type="journal article" date="2023" name="Nat. Commun.">
        <title>Diploid and tetraploid genomes of Acorus and the evolution of monocots.</title>
        <authorList>
            <person name="Ma L."/>
            <person name="Liu K.W."/>
            <person name="Li Z."/>
            <person name="Hsiao Y.Y."/>
            <person name="Qi Y."/>
            <person name="Fu T."/>
            <person name="Tang G.D."/>
            <person name="Zhang D."/>
            <person name="Sun W.H."/>
            <person name="Liu D.K."/>
            <person name="Li Y."/>
            <person name="Chen G.Z."/>
            <person name="Liu X.D."/>
            <person name="Liao X.Y."/>
            <person name="Jiang Y.T."/>
            <person name="Yu X."/>
            <person name="Hao Y."/>
            <person name="Huang J."/>
            <person name="Zhao X.W."/>
            <person name="Ke S."/>
            <person name="Chen Y.Y."/>
            <person name="Wu W.L."/>
            <person name="Hsu J.L."/>
            <person name="Lin Y.F."/>
            <person name="Huang M.D."/>
            <person name="Li C.Y."/>
            <person name="Huang L."/>
            <person name="Wang Z.W."/>
            <person name="Zhao X."/>
            <person name="Zhong W.Y."/>
            <person name="Peng D.H."/>
            <person name="Ahmad S."/>
            <person name="Lan S."/>
            <person name="Zhang J.S."/>
            <person name="Tsai W.C."/>
            <person name="Van de Peer Y."/>
            <person name="Liu Z.J."/>
        </authorList>
    </citation>
    <scope>NUCLEOTIDE SEQUENCE</scope>
    <source>
        <strain evidence="2">SCP</strain>
    </source>
</reference>
<feature type="region of interest" description="Disordered" evidence="1">
    <location>
        <begin position="88"/>
        <end position="121"/>
    </location>
</feature>
<sequence>MKQAERERLRDYLTRFSVEMTQIESCDPKTATMAFRGGLIPTGHLYESLIRKPPTNMADVLSRVEGYIRLEDNVSFTARKATTVVMIGPSRKDAHPPKKQSYAMSQKGEEKSGNSHPPRGKKFVATPLTMPIWQVWHENKVKGYFTTPFPIRSPFENRDQACKCEFHNEVGHTIEECRSLRRQIKNLIRDGHLAHYVAQ</sequence>
<accession>A0AAV9BBA0</accession>
<evidence type="ECO:0000313" key="3">
    <source>
        <dbReference type="Proteomes" id="UP001179952"/>
    </source>
</evidence>
<dbReference type="EMBL" id="JAUJYN010000004">
    <property type="protein sequence ID" value="KAK1273930.1"/>
    <property type="molecule type" value="Genomic_DNA"/>
</dbReference>
<protein>
    <recommendedName>
        <fullName evidence="4">Retrotransposon gag domain-containing protein</fullName>
    </recommendedName>
</protein>
<dbReference type="Proteomes" id="UP001179952">
    <property type="component" value="Unassembled WGS sequence"/>
</dbReference>
<name>A0AAV9BBA0_ACOGR</name>